<dbReference type="RefSeq" id="WP_201936492.1">
    <property type="nucleotide sequence ID" value="NZ_JAERSG010000003.1"/>
</dbReference>
<proteinExistence type="predicted"/>
<feature type="transmembrane region" description="Helical" evidence="1">
    <location>
        <begin position="41"/>
        <end position="63"/>
    </location>
</feature>
<dbReference type="Proteomes" id="UP000636918">
    <property type="component" value="Unassembled WGS sequence"/>
</dbReference>
<name>A0ABS1L9X9_9ACTN</name>
<protein>
    <submittedName>
        <fullName evidence="2">Uncharacterized protein</fullName>
    </submittedName>
</protein>
<dbReference type="InterPro" id="IPR011044">
    <property type="entry name" value="Quino_amine_DH_bsu"/>
</dbReference>
<comment type="caution">
    <text evidence="2">The sequence shown here is derived from an EMBL/GenBank/DDBJ whole genome shotgun (WGS) entry which is preliminary data.</text>
</comment>
<evidence type="ECO:0000313" key="2">
    <source>
        <dbReference type="EMBL" id="MBL0748343.1"/>
    </source>
</evidence>
<dbReference type="EMBL" id="JAERSG010000003">
    <property type="protein sequence ID" value="MBL0748343.1"/>
    <property type="molecule type" value="Genomic_DNA"/>
</dbReference>
<keyword evidence="1" id="KW-1133">Transmembrane helix</keyword>
<sequence>MTGLLKDVMHDRADSLDAPDLDVAAMIRDGDHHLQRRRTMAVVGGAAAAVLALVAGIAVPTLVAGDSREPDAATPVVSYDLAYAVGSTIHDGSRTVETDVAISGLVQAPSGYVVVDRQGRVLTVVDGESETVGRLADAGRGRLVSDDDVVAWVDAADGGTVSVLDLATGDRTDVPVADLPGEPVAAEPGSVDAAGADIAAVDGRTVYLSDARGVLAWDVLDGEDPVLLPAPDGVDVQVLQVEEGEILQVARTFEPQEVDGSTTMTQVEELRVGPDLLDTRGVPGTGGALSPDGQRAVLWTRASPPDGLSHYETVVGDLGGGTWTPVAPGSYDGVQGYQWLDADTFAAAATVSTDTSARQDLLTCEADTATCTVALRGGGADRPVVATGRVSG</sequence>
<keyword evidence="3" id="KW-1185">Reference proteome</keyword>
<keyword evidence="1" id="KW-0812">Transmembrane</keyword>
<dbReference type="SUPFAM" id="SSF50969">
    <property type="entry name" value="YVTN repeat-like/Quinoprotein amine dehydrogenase"/>
    <property type="match status" value="1"/>
</dbReference>
<evidence type="ECO:0000313" key="3">
    <source>
        <dbReference type="Proteomes" id="UP000636918"/>
    </source>
</evidence>
<reference evidence="2 3" key="1">
    <citation type="submission" date="2021-01" db="EMBL/GenBank/DDBJ databases">
        <title>Genome seq and assembly of Nocardiodes sp. G10.</title>
        <authorList>
            <person name="Chhetri G."/>
        </authorList>
    </citation>
    <scope>NUCLEOTIDE SEQUENCE [LARGE SCALE GENOMIC DNA]</scope>
    <source>
        <strain evidence="2 3">G10</strain>
    </source>
</reference>
<evidence type="ECO:0000256" key="1">
    <source>
        <dbReference type="SAM" id="Phobius"/>
    </source>
</evidence>
<accession>A0ABS1L9X9</accession>
<gene>
    <name evidence="2" type="ORF">JI751_12045</name>
</gene>
<organism evidence="2 3">
    <name type="scientific">Nocardioides baculatus</name>
    <dbReference type="NCBI Taxonomy" id="2801337"/>
    <lineage>
        <taxon>Bacteria</taxon>
        <taxon>Bacillati</taxon>
        <taxon>Actinomycetota</taxon>
        <taxon>Actinomycetes</taxon>
        <taxon>Propionibacteriales</taxon>
        <taxon>Nocardioidaceae</taxon>
        <taxon>Nocardioides</taxon>
    </lineage>
</organism>
<keyword evidence="1" id="KW-0472">Membrane</keyword>